<keyword evidence="6" id="KW-0747">Spliceosome</keyword>
<evidence type="ECO:0000256" key="9">
    <source>
        <dbReference type="ARBA" id="ARBA00035304"/>
    </source>
</evidence>
<feature type="compositionally biased region" description="Low complexity" evidence="11">
    <location>
        <begin position="270"/>
        <end position="306"/>
    </location>
</feature>
<feature type="compositionally biased region" description="Basic and acidic residues" evidence="11">
    <location>
        <begin position="184"/>
        <end position="196"/>
    </location>
</feature>
<feature type="compositionally biased region" description="Gly residues" evidence="11">
    <location>
        <begin position="553"/>
        <end position="568"/>
    </location>
</feature>
<reference evidence="12" key="1">
    <citation type="journal article" date="2020" name="bioRxiv">
        <title>Comparative genomics of Chlamydomonas.</title>
        <authorList>
            <person name="Craig R.J."/>
            <person name="Hasan A.R."/>
            <person name="Ness R.W."/>
            <person name="Keightley P.D."/>
        </authorList>
    </citation>
    <scope>NUCLEOTIDE SEQUENCE</scope>
    <source>
        <strain evidence="12">CCAP 11/173</strain>
    </source>
</reference>
<sequence length="593" mass="60368">MSKGVPISQRPELAGASLQSRLDAVFGALGGPAPAPVTAQGLDGAQEAPAWSLRSEVQPFRSGQGIEDYKYSSDEEDEREGLKPVMPSRLVDSDDEEEAGGCTGRKQGAPQADPDADDGGEAAEQRAAREKERLRASLASRRAFEAEAEEDEYDRFAAGSYSLRNRGADPDKPPGSTEVPLDSAWERMHARLEQQRQRQAAGDGAADGAAPTAMEEDAPPPAPSAAGEAGAAASADGSAEVEKSSAAGAQRKRARAGDGLNAGARLFQAAAAAAGARRGATADGSGAATETEGGAGVATASVSGRVHASPAVEGEAVAAKPRQRGGRRVQWADSVAPDRPDEEADAGRGDGGGEAGGGGRDGGGSGRGRGGRGGRVRLDWLRRGFVPDHVRNPHKYTVYTFDEPITVGGGDRGNGRNGHSNGSRRRGDPGSDAAEAADMRQALADVRNALAASEAAEHDPERVETTFGSGIAFRPRTQRQQQQKQQEGDGKEAAGEEEAGQMQGRDKAGEARPGRGAAPAATAGLRRGAAFADPDADGDADGGAGTDAAEGAGAAGAGRGSGGSGVRGGGRRHLRARRGAEEDEAAAGAMQQS</sequence>
<dbReference type="AlphaFoldDB" id="A0A835WR09"/>
<gene>
    <name evidence="12" type="ORF">HYH02_003912</name>
</gene>
<feature type="compositionally biased region" description="Low complexity" evidence="11">
    <location>
        <begin position="514"/>
        <end position="533"/>
    </location>
</feature>
<feature type="compositionally biased region" description="Basic and acidic residues" evidence="11">
    <location>
        <begin position="455"/>
        <end position="464"/>
    </location>
</feature>
<evidence type="ECO:0000256" key="6">
    <source>
        <dbReference type="ARBA" id="ARBA00022728"/>
    </source>
</evidence>
<organism evidence="12 13">
    <name type="scientific">Chlamydomonas schloesseri</name>
    <dbReference type="NCBI Taxonomy" id="2026947"/>
    <lineage>
        <taxon>Eukaryota</taxon>
        <taxon>Viridiplantae</taxon>
        <taxon>Chlorophyta</taxon>
        <taxon>core chlorophytes</taxon>
        <taxon>Chlorophyceae</taxon>
        <taxon>CS clade</taxon>
        <taxon>Chlamydomonadales</taxon>
        <taxon>Chlamydomonadaceae</taxon>
        <taxon>Chlamydomonas</taxon>
    </lineage>
</organism>
<dbReference type="GO" id="GO:0005737">
    <property type="term" value="C:cytoplasm"/>
    <property type="evidence" value="ECO:0007669"/>
    <property type="project" value="UniProtKB-SubCell"/>
</dbReference>
<dbReference type="InterPro" id="IPR029338">
    <property type="entry name" value="TSSC4"/>
</dbReference>
<dbReference type="GO" id="GO:0005681">
    <property type="term" value="C:spliceosomal complex"/>
    <property type="evidence" value="ECO:0007669"/>
    <property type="project" value="UniProtKB-KW"/>
</dbReference>
<evidence type="ECO:0000256" key="5">
    <source>
        <dbReference type="ARBA" id="ARBA00022664"/>
    </source>
</evidence>
<keyword evidence="4" id="KW-0963">Cytoplasm</keyword>
<feature type="compositionally biased region" description="Basic and acidic residues" evidence="11">
    <location>
        <begin position="504"/>
        <end position="513"/>
    </location>
</feature>
<dbReference type="PANTHER" id="PTHR13445">
    <property type="entry name" value="TUMOR SUPPRESSING SUBTRANSFERABLE CANDIDATE 4 TSSC4"/>
    <property type="match status" value="1"/>
</dbReference>
<comment type="similarity">
    <text evidence="3">Belongs to the TSSC4 family.</text>
</comment>
<evidence type="ECO:0000256" key="11">
    <source>
        <dbReference type="SAM" id="MobiDB-lite"/>
    </source>
</evidence>
<dbReference type="GO" id="GO:0008380">
    <property type="term" value="P:RNA splicing"/>
    <property type="evidence" value="ECO:0007669"/>
    <property type="project" value="UniProtKB-KW"/>
</dbReference>
<feature type="compositionally biased region" description="Low complexity" evidence="11">
    <location>
        <begin position="197"/>
        <end position="213"/>
    </location>
</feature>
<name>A0A835WR09_9CHLO</name>
<keyword evidence="5" id="KW-0507">mRNA processing</keyword>
<feature type="region of interest" description="Disordered" evidence="11">
    <location>
        <begin position="27"/>
        <end position="257"/>
    </location>
</feature>
<keyword evidence="7" id="KW-0508">mRNA splicing</keyword>
<protein>
    <recommendedName>
        <fullName evidence="9">U5 small nuclear ribonucleoprotein TSSC4</fullName>
    </recommendedName>
</protein>
<evidence type="ECO:0000256" key="3">
    <source>
        <dbReference type="ARBA" id="ARBA00010362"/>
    </source>
</evidence>
<evidence type="ECO:0000256" key="4">
    <source>
        <dbReference type="ARBA" id="ARBA00022490"/>
    </source>
</evidence>
<evidence type="ECO:0000256" key="7">
    <source>
        <dbReference type="ARBA" id="ARBA00023187"/>
    </source>
</evidence>
<dbReference type="EMBL" id="JAEHOD010000008">
    <property type="protein sequence ID" value="KAG2451306.1"/>
    <property type="molecule type" value="Genomic_DNA"/>
</dbReference>
<evidence type="ECO:0000256" key="1">
    <source>
        <dbReference type="ARBA" id="ARBA00004123"/>
    </source>
</evidence>
<evidence type="ECO:0000256" key="10">
    <source>
        <dbReference type="ARBA" id="ARBA00045970"/>
    </source>
</evidence>
<feature type="compositionally biased region" description="Gly residues" evidence="11">
    <location>
        <begin position="407"/>
        <end position="416"/>
    </location>
</feature>
<dbReference type="PANTHER" id="PTHR13445:SF3">
    <property type="entry name" value="U5 SMALL NUCLEAR RIBONUCLEOPROTEIN TSSC4"/>
    <property type="match status" value="1"/>
</dbReference>
<dbReference type="Proteomes" id="UP000613740">
    <property type="component" value="Unassembled WGS sequence"/>
</dbReference>
<evidence type="ECO:0000313" key="12">
    <source>
        <dbReference type="EMBL" id="KAG2451306.1"/>
    </source>
</evidence>
<keyword evidence="13" id="KW-1185">Reference proteome</keyword>
<dbReference type="OrthoDB" id="549189at2759"/>
<comment type="caution">
    <text evidence="12">The sequence shown here is derived from an EMBL/GenBank/DDBJ whole genome shotgun (WGS) entry which is preliminary data.</text>
</comment>
<comment type="function">
    <text evidence="10">Protein associated with the U5 snRNP, during its maturation and its post-splicing recycling and which is required for spliceosomal tri-snRNP complex assembly in the nucleus. Has a molecular sequestering activity and transiently hinders SNRNP200 binding sites for constitutive splicing factors that intervene later during the assembly of the spliceosome and splicing. Together with its molecular sequestering activity, may also function as a molecular adapter and placeholder, coordinating the assembly of the U5 snRNP and its association with the U4/U6 di-snRNP.</text>
</comment>
<evidence type="ECO:0000313" key="13">
    <source>
        <dbReference type="Proteomes" id="UP000613740"/>
    </source>
</evidence>
<evidence type="ECO:0000256" key="8">
    <source>
        <dbReference type="ARBA" id="ARBA00023242"/>
    </source>
</evidence>
<dbReference type="GO" id="GO:0006397">
    <property type="term" value="P:mRNA processing"/>
    <property type="evidence" value="ECO:0007669"/>
    <property type="project" value="UniProtKB-KW"/>
</dbReference>
<feature type="compositionally biased region" description="Low complexity" evidence="11">
    <location>
        <begin position="224"/>
        <end position="238"/>
    </location>
</feature>
<feature type="region of interest" description="Disordered" evidence="11">
    <location>
        <begin position="270"/>
        <end position="593"/>
    </location>
</feature>
<evidence type="ECO:0000256" key="2">
    <source>
        <dbReference type="ARBA" id="ARBA00004496"/>
    </source>
</evidence>
<comment type="subcellular location">
    <subcellularLocation>
        <location evidence="2">Cytoplasm</location>
    </subcellularLocation>
    <subcellularLocation>
        <location evidence="1">Nucleus</location>
    </subcellularLocation>
</comment>
<proteinExistence type="inferred from homology"/>
<keyword evidence="8" id="KW-0539">Nucleus</keyword>
<feature type="compositionally biased region" description="Basic and acidic residues" evidence="11">
    <location>
        <begin position="376"/>
        <end position="391"/>
    </location>
</feature>
<feature type="compositionally biased region" description="Basic and acidic residues" evidence="11">
    <location>
        <begin position="123"/>
        <end position="135"/>
    </location>
</feature>
<accession>A0A835WR09</accession>
<feature type="compositionally biased region" description="Gly residues" evidence="11">
    <location>
        <begin position="349"/>
        <end position="368"/>
    </location>
</feature>